<feature type="signal peptide" evidence="1">
    <location>
        <begin position="1"/>
        <end position="29"/>
    </location>
</feature>
<keyword evidence="1" id="KW-0732">Signal</keyword>
<dbReference type="AlphaFoldDB" id="A0A934VQG8"/>
<protein>
    <submittedName>
        <fullName evidence="2">Uncharacterized protein</fullName>
    </submittedName>
</protein>
<organism evidence="2 3">
    <name type="scientific">Pelagicoccus mobilis</name>
    <dbReference type="NCBI Taxonomy" id="415221"/>
    <lineage>
        <taxon>Bacteria</taxon>
        <taxon>Pseudomonadati</taxon>
        <taxon>Verrucomicrobiota</taxon>
        <taxon>Opitutia</taxon>
        <taxon>Puniceicoccales</taxon>
        <taxon>Pelagicoccaceae</taxon>
        <taxon>Pelagicoccus</taxon>
    </lineage>
</organism>
<accession>A0A934VQG8</accession>
<dbReference type="PROSITE" id="PS51257">
    <property type="entry name" value="PROKAR_LIPOPROTEIN"/>
    <property type="match status" value="1"/>
</dbReference>
<feature type="chain" id="PRO_5037381676" evidence="1">
    <location>
        <begin position="30"/>
        <end position="430"/>
    </location>
</feature>
<name>A0A934VQG8_9BACT</name>
<reference evidence="2" key="1">
    <citation type="submission" date="2021-01" db="EMBL/GenBank/DDBJ databases">
        <title>Modified the classification status of verrucomicrobia.</title>
        <authorList>
            <person name="Feng X."/>
        </authorList>
    </citation>
    <scope>NUCLEOTIDE SEQUENCE</scope>
    <source>
        <strain evidence="2">KCTC 13126</strain>
    </source>
</reference>
<dbReference type="Proteomes" id="UP000617628">
    <property type="component" value="Unassembled WGS sequence"/>
</dbReference>
<evidence type="ECO:0000256" key="1">
    <source>
        <dbReference type="SAM" id="SignalP"/>
    </source>
</evidence>
<comment type="caution">
    <text evidence="2">The sequence shown here is derived from an EMBL/GenBank/DDBJ whole genome shotgun (WGS) entry which is preliminary data.</text>
</comment>
<dbReference type="RefSeq" id="WP_200354779.1">
    <property type="nucleotide sequence ID" value="NZ_JAENIL010000010.1"/>
</dbReference>
<evidence type="ECO:0000313" key="3">
    <source>
        <dbReference type="Proteomes" id="UP000617628"/>
    </source>
</evidence>
<sequence length="430" mass="48361">MRLPTPNQPFVTPLLLACLLLSAGNELSAKPKDDAKQFSDYYELEPFQVTGEEIPITVFARNGGDRSYATRFAHKVVEVAYRTLERSPGSGLVIIGRSGEPHPITLFEKFMETAQSDNASPELKAIATELENGFGKWREKIHFEMDEGDDDIPFDVRKLVDAFPIPLPQMAAQLYLLAWERNFDPEQVDTLLAQLKATDLKQQDFEEFTWIFYLPPRNSLNKVLKEVLPLAFEAGDLGPVKRALARAAIAAFKPLIKDAVEGVRKGVLYWSVLTANEAAFNEGDIEALASVYIESQMPKGKVFGSDKTGRGIEAIERQKLKNAEYAKDPFVLPTPLESFDSASFATFEGRYGDEGHRNKTFFSENGSFFWQEGDDDPVEYLPAGESYLVSSQNDVTLRFMPGETPSFFKVELRKGRFRHTFARLPETEVD</sequence>
<evidence type="ECO:0000313" key="2">
    <source>
        <dbReference type="EMBL" id="MBK1876563.1"/>
    </source>
</evidence>
<gene>
    <name evidence="2" type="ORF">JIN87_06770</name>
</gene>
<dbReference type="EMBL" id="JAENIL010000010">
    <property type="protein sequence ID" value="MBK1876563.1"/>
    <property type="molecule type" value="Genomic_DNA"/>
</dbReference>
<keyword evidence="3" id="KW-1185">Reference proteome</keyword>
<proteinExistence type="predicted"/>